<dbReference type="GO" id="GO:0003735">
    <property type="term" value="F:structural constituent of ribosome"/>
    <property type="evidence" value="ECO:0007669"/>
    <property type="project" value="InterPro"/>
</dbReference>
<dbReference type="PANTHER" id="PTHR10744">
    <property type="entry name" value="40S RIBOSOMAL PROTEIN S11 FAMILY MEMBER"/>
    <property type="match status" value="1"/>
</dbReference>
<dbReference type="AlphaFoldDB" id="T1B0I6"/>
<dbReference type="EMBL" id="AUZZ01000895">
    <property type="protein sequence ID" value="EQD66361.1"/>
    <property type="molecule type" value="Genomic_DNA"/>
</dbReference>
<dbReference type="InterPro" id="IPR028333">
    <property type="entry name" value="Ribosomal_uS17_arc/euk"/>
</dbReference>
<dbReference type="Pfam" id="PF00366">
    <property type="entry name" value="Ribosomal_S17"/>
    <property type="match status" value="1"/>
</dbReference>
<evidence type="ECO:0000313" key="4">
    <source>
        <dbReference type="EMBL" id="EQD66361.1"/>
    </source>
</evidence>
<evidence type="ECO:0000256" key="3">
    <source>
        <dbReference type="ARBA" id="ARBA00023274"/>
    </source>
</evidence>
<dbReference type="GO" id="GO:0022627">
    <property type="term" value="C:cytosolic small ribosomal subunit"/>
    <property type="evidence" value="ECO:0007669"/>
    <property type="project" value="TreeGrafter"/>
</dbReference>
<comment type="caution">
    <text evidence="4">The sequence shown here is derived from an EMBL/GenBank/DDBJ whole genome shotgun (WGS) entry which is preliminary data.</text>
</comment>
<name>T1B0I6_9ZZZZ</name>
<sequence length="96" mass="10957">MECNDIKCPIHGKLKVHGYEFEGRVVSDKARKTVIVNRDYTIFLHKYERSLRKTSRIAAYNPDCIKAKTGDIVILSGTRRLSKTKSFVVTKIIKSA</sequence>
<dbReference type="InterPro" id="IPR012340">
    <property type="entry name" value="NA-bd_OB-fold"/>
</dbReference>
<dbReference type="GO" id="GO:0006412">
    <property type="term" value="P:translation"/>
    <property type="evidence" value="ECO:0007669"/>
    <property type="project" value="InterPro"/>
</dbReference>
<dbReference type="SUPFAM" id="SSF50249">
    <property type="entry name" value="Nucleic acid-binding proteins"/>
    <property type="match status" value="1"/>
</dbReference>
<dbReference type="NCBIfam" id="TIGR03630">
    <property type="entry name" value="uS17_arch"/>
    <property type="match status" value="1"/>
</dbReference>
<dbReference type="CDD" id="cd00364">
    <property type="entry name" value="Ribosomal_uS17"/>
    <property type="match status" value="1"/>
</dbReference>
<reference evidence="4" key="2">
    <citation type="journal article" date="2014" name="ISME J.">
        <title>Microbial stratification in low pH oxic and suboxic macroscopic growths along an acid mine drainage.</title>
        <authorList>
            <person name="Mendez-Garcia C."/>
            <person name="Mesa V."/>
            <person name="Sprenger R.R."/>
            <person name="Richter M."/>
            <person name="Diez M.S."/>
            <person name="Solano J."/>
            <person name="Bargiela R."/>
            <person name="Golyshina O.V."/>
            <person name="Manteca A."/>
            <person name="Ramos J.L."/>
            <person name="Gallego J.R."/>
            <person name="Llorente I."/>
            <person name="Martins Dos Santos V.A."/>
            <person name="Jensen O.N."/>
            <person name="Pelaez A.I."/>
            <person name="Sanchez J."/>
            <person name="Ferrer M."/>
        </authorList>
    </citation>
    <scope>NUCLEOTIDE SEQUENCE</scope>
</reference>
<reference evidence="4" key="1">
    <citation type="submission" date="2013-08" db="EMBL/GenBank/DDBJ databases">
        <authorList>
            <person name="Mendez C."/>
            <person name="Richter M."/>
            <person name="Ferrer M."/>
            <person name="Sanchez J."/>
        </authorList>
    </citation>
    <scope>NUCLEOTIDE SEQUENCE</scope>
</reference>
<dbReference type="PANTHER" id="PTHR10744:SF9">
    <property type="entry name" value="40S RIBOSOMAL PROTEIN S11-RELATED"/>
    <property type="match status" value="1"/>
</dbReference>
<organism evidence="4">
    <name type="scientific">mine drainage metagenome</name>
    <dbReference type="NCBI Taxonomy" id="410659"/>
    <lineage>
        <taxon>unclassified sequences</taxon>
        <taxon>metagenomes</taxon>
        <taxon>ecological metagenomes</taxon>
    </lineage>
</organism>
<accession>T1B0I6</accession>
<dbReference type="Gene3D" id="2.40.50.1000">
    <property type="match status" value="1"/>
</dbReference>
<protein>
    <submittedName>
        <fullName evidence="4">Ribosomal protein S17</fullName>
    </submittedName>
</protein>
<gene>
    <name evidence="4" type="ORF">B2A_01189</name>
</gene>
<keyword evidence="3" id="KW-0687">Ribonucleoprotein</keyword>
<dbReference type="InterPro" id="IPR000266">
    <property type="entry name" value="Ribosomal_uS17"/>
</dbReference>
<evidence type="ECO:0000256" key="1">
    <source>
        <dbReference type="ARBA" id="ARBA00010254"/>
    </source>
</evidence>
<proteinExistence type="inferred from homology"/>
<evidence type="ECO:0000256" key="2">
    <source>
        <dbReference type="ARBA" id="ARBA00022980"/>
    </source>
</evidence>
<comment type="similarity">
    <text evidence="1">Belongs to the universal ribosomal protein uS17 family.</text>
</comment>
<keyword evidence="2 4" id="KW-0689">Ribosomal protein</keyword>